<dbReference type="Gene3D" id="3.30.559.10">
    <property type="entry name" value="Chloramphenicol acetyltransferase-like domain"/>
    <property type="match status" value="1"/>
</dbReference>
<dbReference type="InterPro" id="IPR001078">
    <property type="entry name" value="2-oxoacid_DH_actylTfrase"/>
</dbReference>
<keyword evidence="2" id="KW-0808">Transferase</keyword>
<evidence type="ECO:0000256" key="2">
    <source>
        <dbReference type="ARBA" id="ARBA00022679"/>
    </source>
</evidence>
<protein>
    <recommendedName>
        <fullName evidence="5">2-oxoacid dehydrogenase acyltransferase catalytic domain-containing protein</fullName>
    </recommendedName>
</protein>
<keyword evidence="7" id="KW-1185">Reference proteome</keyword>
<evidence type="ECO:0000259" key="5">
    <source>
        <dbReference type="Pfam" id="PF00198"/>
    </source>
</evidence>
<organism evidence="6 7">
    <name type="scientific">Tetrapyrgos nigripes</name>
    <dbReference type="NCBI Taxonomy" id="182062"/>
    <lineage>
        <taxon>Eukaryota</taxon>
        <taxon>Fungi</taxon>
        <taxon>Dikarya</taxon>
        <taxon>Basidiomycota</taxon>
        <taxon>Agaricomycotina</taxon>
        <taxon>Agaricomycetes</taxon>
        <taxon>Agaricomycetidae</taxon>
        <taxon>Agaricales</taxon>
        <taxon>Marasmiineae</taxon>
        <taxon>Marasmiaceae</taxon>
        <taxon>Tetrapyrgos</taxon>
    </lineage>
</organism>
<dbReference type="SUPFAM" id="SSF52777">
    <property type="entry name" value="CoA-dependent acyltransferases"/>
    <property type="match status" value="1"/>
</dbReference>
<evidence type="ECO:0000256" key="4">
    <source>
        <dbReference type="SAM" id="MobiDB-lite"/>
    </source>
</evidence>
<dbReference type="OrthoDB" id="15567at2759"/>
<evidence type="ECO:0000313" key="7">
    <source>
        <dbReference type="Proteomes" id="UP000559256"/>
    </source>
</evidence>
<dbReference type="PANTHER" id="PTHR43178">
    <property type="entry name" value="DIHYDROLIPOAMIDE ACETYLTRANSFERASE COMPONENT OF PYRUVATE DEHYDROGENASE COMPLEX"/>
    <property type="match status" value="1"/>
</dbReference>
<evidence type="ECO:0000313" key="6">
    <source>
        <dbReference type="EMBL" id="KAF5330091.1"/>
    </source>
</evidence>
<dbReference type="GO" id="GO:0016407">
    <property type="term" value="F:acetyltransferase activity"/>
    <property type="evidence" value="ECO:0007669"/>
    <property type="project" value="TreeGrafter"/>
</dbReference>
<dbReference type="AlphaFoldDB" id="A0A8H5BW53"/>
<dbReference type="PANTHER" id="PTHR43178:SF5">
    <property type="entry name" value="LIPOAMIDE ACYLTRANSFERASE COMPONENT OF BRANCHED-CHAIN ALPHA-KETO ACID DEHYDROGENASE COMPLEX, MITOCHONDRIAL"/>
    <property type="match status" value="1"/>
</dbReference>
<comment type="caution">
    <text evidence="6">The sequence shown here is derived from an EMBL/GenBank/DDBJ whole genome shotgun (WGS) entry which is preliminary data.</text>
</comment>
<dbReference type="InterPro" id="IPR050743">
    <property type="entry name" value="2-oxoacid_DH_E2_comp"/>
</dbReference>
<accession>A0A8H5BW53</accession>
<dbReference type="Pfam" id="PF00198">
    <property type="entry name" value="2-oxoacid_dh"/>
    <property type="match status" value="1"/>
</dbReference>
<name>A0A8H5BW53_9AGAR</name>
<dbReference type="GO" id="GO:0005737">
    <property type="term" value="C:cytoplasm"/>
    <property type="evidence" value="ECO:0007669"/>
    <property type="project" value="TreeGrafter"/>
</dbReference>
<dbReference type="InterPro" id="IPR023213">
    <property type="entry name" value="CAT-like_dom_sf"/>
</dbReference>
<reference evidence="6 7" key="1">
    <citation type="journal article" date="2020" name="ISME J.">
        <title>Uncovering the hidden diversity of litter-decomposition mechanisms in mushroom-forming fungi.</title>
        <authorList>
            <person name="Floudas D."/>
            <person name="Bentzer J."/>
            <person name="Ahren D."/>
            <person name="Johansson T."/>
            <person name="Persson P."/>
            <person name="Tunlid A."/>
        </authorList>
    </citation>
    <scope>NUCLEOTIDE SEQUENCE [LARGE SCALE GENOMIC DNA]</scope>
    <source>
        <strain evidence="6 7">CBS 291.85</strain>
    </source>
</reference>
<feature type="domain" description="2-oxoacid dehydrogenase acyltransferase catalytic" evidence="5">
    <location>
        <begin position="31"/>
        <end position="184"/>
    </location>
</feature>
<gene>
    <name evidence="6" type="ORF">D9758_018818</name>
</gene>
<keyword evidence="3" id="KW-0012">Acyltransferase</keyword>
<proteinExistence type="predicted"/>
<dbReference type="EMBL" id="JAACJM010000335">
    <property type="protein sequence ID" value="KAF5330091.1"/>
    <property type="molecule type" value="Genomic_DNA"/>
</dbReference>
<feature type="region of interest" description="Disordered" evidence="4">
    <location>
        <begin position="128"/>
        <end position="149"/>
    </location>
</feature>
<comment type="cofactor">
    <cofactor evidence="1">
        <name>(R)-lipoate</name>
        <dbReference type="ChEBI" id="CHEBI:83088"/>
    </cofactor>
</comment>
<sequence length="224" mass="24251">MEKLFATISPFSIYKGSQPKQQGPEVPQEVRYAKLTYLPFLLKMLSQVMMEWPIFRPTIADSSSSSLSPSTSTKLSLSIHPHADIALALSTPTVILTHTEECGTRYIAGEVKRISKLARGQTSRLTKEDFDGTSVSSGEDSKTRPHKGATLTASNVGAIGHGTSAHPVLILGGGVAVVAVGRARWEWDVYPGYDDYRDTFDVVSLGFDANSESGLQEALLGYTQ</sequence>
<evidence type="ECO:0000256" key="1">
    <source>
        <dbReference type="ARBA" id="ARBA00001938"/>
    </source>
</evidence>
<evidence type="ECO:0000256" key="3">
    <source>
        <dbReference type="ARBA" id="ARBA00023315"/>
    </source>
</evidence>
<dbReference type="GO" id="GO:0031405">
    <property type="term" value="F:lipoic acid binding"/>
    <property type="evidence" value="ECO:0007669"/>
    <property type="project" value="TreeGrafter"/>
</dbReference>
<dbReference type="Proteomes" id="UP000559256">
    <property type="component" value="Unassembled WGS sequence"/>
</dbReference>